<comment type="caution">
    <text evidence="2">The sequence shown here is derived from an EMBL/GenBank/DDBJ whole genome shotgun (WGS) entry which is preliminary data.</text>
</comment>
<accession>A0A1Y4J0M4</accession>
<feature type="coiled-coil region" evidence="1">
    <location>
        <begin position="26"/>
        <end position="53"/>
    </location>
</feature>
<keyword evidence="1" id="KW-0175">Coiled coil</keyword>
<dbReference type="PANTHER" id="PTHR35532:SF5">
    <property type="entry name" value="CARBOHYDRATE-BINDING DOMAIN-CONTAINING PROTEIN"/>
    <property type="match status" value="1"/>
</dbReference>
<dbReference type="EMBL" id="NFJX01000001">
    <property type="protein sequence ID" value="OUP22722.1"/>
    <property type="molecule type" value="Genomic_DNA"/>
</dbReference>
<organism evidence="2 3">
    <name type="scientific">Parabacteroides distasonis</name>
    <dbReference type="NCBI Taxonomy" id="823"/>
    <lineage>
        <taxon>Bacteria</taxon>
        <taxon>Pseudomonadati</taxon>
        <taxon>Bacteroidota</taxon>
        <taxon>Bacteroidia</taxon>
        <taxon>Bacteroidales</taxon>
        <taxon>Tannerellaceae</taxon>
        <taxon>Parabacteroides</taxon>
    </lineage>
</organism>
<sequence>MKYLLYIISLFLYSCQSKSYNTQLSLKEAKSNKSDIEKVLKHYESNKQKLDAAKFLIQYMPYHYNKNNSNHVNLQEIYDKHVAISEKYNWIKPLSLWQQEIDSLEKSYTQLISSFHILNYNTDIKTIKSDWLIKQIDIAFTAWKNNIYTKDYPFETFCEFILPYRFKEGIVLDDSKVIFYQRHHSLFKDSTKASFIQKIDSILFYYKDIRFNNYYGDKIPINSAKALEQIKYGQCGDRSWFNSLALASCGVAASIDFAPSQGNRNNSHTWNAIITPTETIPFEPFWDEDRWKYKIMYNNKTTDRKWGKLRFAKVYRKTFSLNETGPLFDPDMAREDIPNLFKNPQIKDVSHEYFDTINVNVKMPTEIKNLPSYAYLCVYNHEKWEPIQWGKISKNQATFLGMGKDVLYLPSFYLNECIQPIENPFYISPDGKQQVLSVSEQTQDIYVRSPGFFRDPNDRLQIINSLSNAFILGVNEQENIVDTLYMITDYSDLWENKITIQSKNSYNCIEIQMPSDTFALCDFSLYTQNADKLEQIRNIKIQTPIKPINEYEKIDWITDHISSSGFIGTFKKNPQGTYKVRIDLNGLYNISAIHYIPYTPSIVKPEYTYKLYYWDKEWKLFDTQKGNNNFLTFKNVPSGTIYRLCNDLNKKQKNMQRIFSYQNGYLKWL</sequence>
<gene>
    <name evidence="2" type="ORF">B5F32_00525</name>
</gene>
<protein>
    <recommendedName>
        <fullName evidence="4">F5/8 type C domain</fullName>
    </recommendedName>
</protein>
<dbReference type="PANTHER" id="PTHR35532">
    <property type="entry name" value="SIMILAR TO POLYHYDROXYALKANOATE DEPOLYMERASE"/>
    <property type="match status" value="1"/>
</dbReference>
<evidence type="ECO:0000313" key="2">
    <source>
        <dbReference type="EMBL" id="OUP22722.1"/>
    </source>
</evidence>
<reference evidence="3" key="1">
    <citation type="submission" date="2017-04" db="EMBL/GenBank/DDBJ databases">
        <title>Function of individual gut microbiota members based on whole genome sequencing of pure cultures obtained from chicken caecum.</title>
        <authorList>
            <person name="Medvecky M."/>
            <person name="Cejkova D."/>
            <person name="Polansky O."/>
            <person name="Karasova D."/>
            <person name="Kubasova T."/>
            <person name="Cizek A."/>
            <person name="Rychlik I."/>
        </authorList>
    </citation>
    <scope>NUCLEOTIDE SEQUENCE [LARGE SCALE GENOMIC DNA]</scope>
    <source>
        <strain evidence="3">An199</strain>
    </source>
</reference>
<dbReference type="RefSeq" id="WP_087342013.1">
    <property type="nucleotide sequence ID" value="NZ_NFJX01000001.1"/>
</dbReference>
<dbReference type="AlphaFoldDB" id="A0A1Y4J0M4"/>
<dbReference type="Proteomes" id="UP000195950">
    <property type="component" value="Unassembled WGS sequence"/>
</dbReference>
<evidence type="ECO:0000256" key="1">
    <source>
        <dbReference type="SAM" id="Coils"/>
    </source>
</evidence>
<evidence type="ECO:0008006" key="4">
    <source>
        <dbReference type="Google" id="ProtNLM"/>
    </source>
</evidence>
<proteinExistence type="predicted"/>
<name>A0A1Y4J0M4_PARDI</name>
<evidence type="ECO:0000313" key="3">
    <source>
        <dbReference type="Proteomes" id="UP000195950"/>
    </source>
</evidence>
<dbReference type="PROSITE" id="PS51257">
    <property type="entry name" value="PROKAR_LIPOPROTEIN"/>
    <property type="match status" value="1"/>
</dbReference>